<evidence type="ECO:0000313" key="3">
    <source>
        <dbReference type="Proteomes" id="UP000254866"/>
    </source>
</evidence>
<proteinExistence type="predicted"/>
<dbReference type="RefSeq" id="XP_031866377.1">
    <property type="nucleotide sequence ID" value="XM_032017734.1"/>
</dbReference>
<reference evidence="2 3" key="1">
    <citation type="journal article" date="2018" name="IMA Fungus">
        <title>IMA Genome-F 9: Draft genome sequence of Annulohypoxylon stygium, Aspergillus mulundensis, Berkeleyomyces basicola (syn. Thielaviopsis basicola), Ceratocystis smalleyi, two Cercospora beticola strains, Coleophoma cylindrospora, Fusarium fracticaudum, Phialophora cf. hyalina, and Morchella septimelata.</title>
        <authorList>
            <person name="Wingfield B.D."/>
            <person name="Bills G.F."/>
            <person name="Dong Y."/>
            <person name="Huang W."/>
            <person name="Nel W.J."/>
            <person name="Swalarsk-Parry B.S."/>
            <person name="Vaghefi N."/>
            <person name="Wilken P.M."/>
            <person name="An Z."/>
            <person name="de Beer Z.W."/>
            <person name="De Vos L."/>
            <person name="Chen L."/>
            <person name="Duong T.A."/>
            <person name="Gao Y."/>
            <person name="Hammerbacher A."/>
            <person name="Kikkert J.R."/>
            <person name="Li Y."/>
            <person name="Li H."/>
            <person name="Li K."/>
            <person name="Li Q."/>
            <person name="Liu X."/>
            <person name="Ma X."/>
            <person name="Naidoo K."/>
            <person name="Pethybridge S.J."/>
            <person name="Sun J."/>
            <person name="Steenkamp E.T."/>
            <person name="van der Nest M.A."/>
            <person name="van Wyk S."/>
            <person name="Wingfield M.J."/>
            <person name="Xiong C."/>
            <person name="Yue Q."/>
            <person name="Zhang X."/>
        </authorList>
    </citation>
    <scope>NUCLEOTIDE SEQUENCE [LARGE SCALE GENOMIC DNA]</scope>
    <source>
        <strain evidence="2 3">BP 5553</strain>
    </source>
</reference>
<evidence type="ECO:0000259" key="1">
    <source>
        <dbReference type="PROSITE" id="PS50181"/>
    </source>
</evidence>
<sequence>MALTRLPTEILDTIIPHTLPEGFESLALTCRKIYALCTPFIERHNHLRSQFQRFMYREYSRDPLLLPIRNAFDLITRIAIEPMVARYIRDADLYRDNYPPRARVPQLVPDVYRGGPVVTLFADSPYLRQAGLDWKEYYASIKEDLKPRPHYSQHAAAFILTLLPNAKTLKLPRLWKPLDKTEKLLDIIIHKTKQSNFLWDSPSLAQVTRFESYKSSGAGHRFDLDKAVPFLALPHVRLFRGPSCVAIGSDSIALASKDPYLCYGETLEIVHLAGSCIDEVAIADFLKHTSRLRTLKYSHSKKGDSEDWDICKFVTAIEREAGSYLEELSISLCEPRSSVTPGKASMRGFQRLRKLQLPLEIAMCNVANATSRVTTPNEGLTGQGLDKFEQFIGDFVPASVSQLSLLSSGTDHHEMALKVMFRDFAARKDSQLPALKEIYLSCLMSPSADDAYKEECAKLVAETDEAGVVLHLMDWRDMPTIAWSEA</sequence>
<protein>
    <recommendedName>
        <fullName evidence="1">F-box domain-containing protein</fullName>
    </recommendedName>
</protein>
<comment type="caution">
    <text evidence="2">The sequence shown here is derived from an EMBL/GenBank/DDBJ whole genome shotgun (WGS) entry which is preliminary data.</text>
</comment>
<evidence type="ECO:0000313" key="2">
    <source>
        <dbReference type="EMBL" id="RDL32655.1"/>
    </source>
</evidence>
<name>A0A370TDW7_9HELO</name>
<dbReference type="InterPro" id="IPR001810">
    <property type="entry name" value="F-box_dom"/>
</dbReference>
<dbReference type="GeneID" id="43601960"/>
<dbReference type="EMBL" id="NPIC01000010">
    <property type="protein sequence ID" value="RDL32655.1"/>
    <property type="molecule type" value="Genomic_DNA"/>
</dbReference>
<organism evidence="2 3">
    <name type="scientific">Venustampulla echinocandica</name>
    <dbReference type="NCBI Taxonomy" id="2656787"/>
    <lineage>
        <taxon>Eukaryota</taxon>
        <taxon>Fungi</taxon>
        <taxon>Dikarya</taxon>
        <taxon>Ascomycota</taxon>
        <taxon>Pezizomycotina</taxon>
        <taxon>Leotiomycetes</taxon>
        <taxon>Helotiales</taxon>
        <taxon>Pleuroascaceae</taxon>
        <taxon>Venustampulla</taxon>
    </lineage>
</organism>
<feature type="domain" description="F-box" evidence="1">
    <location>
        <begin position="1"/>
        <end position="54"/>
    </location>
</feature>
<dbReference type="AlphaFoldDB" id="A0A370TDW7"/>
<dbReference type="OrthoDB" id="5421601at2759"/>
<keyword evidence="3" id="KW-1185">Reference proteome</keyword>
<dbReference type="Proteomes" id="UP000254866">
    <property type="component" value="Unassembled WGS sequence"/>
</dbReference>
<gene>
    <name evidence="2" type="ORF">BP5553_09111</name>
</gene>
<dbReference type="PROSITE" id="PS50181">
    <property type="entry name" value="FBOX"/>
    <property type="match status" value="1"/>
</dbReference>
<accession>A0A370TDW7</accession>
<dbReference type="STRING" id="2656787.A0A370TDW7"/>